<proteinExistence type="predicted"/>
<keyword evidence="4" id="KW-1185">Reference proteome</keyword>
<feature type="chain" id="PRO_5046526592" evidence="2">
    <location>
        <begin position="21"/>
        <end position="61"/>
    </location>
</feature>
<organism evidence="3 4">
    <name type="scientific">Mucilaginibacter jinjuensis</name>
    <dbReference type="NCBI Taxonomy" id="1176721"/>
    <lineage>
        <taxon>Bacteria</taxon>
        <taxon>Pseudomonadati</taxon>
        <taxon>Bacteroidota</taxon>
        <taxon>Sphingobacteriia</taxon>
        <taxon>Sphingobacteriales</taxon>
        <taxon>Sphingobacteriaceae</taxon>
        <taxon>Mucilaginibacter</taxon>
    </lineage>
</organism>
<reference evidence="3 4" key="1">
    <citation type="submission" date="2023-02" db="EMBL/GenBank/DDBJ databases">
        <title>Genome sequence of Mucilaginibacter jinjuensis strain KACC 16571.</title>
        <authorList>
            <person name="Kim S."/>
            <person name="Heo J."/>
            <person name="Kwon S.-W."/>
        </authorList>
    </citation>
    <scope>NUCLEOTIDE SEQUENCE [LARGE SCALE GENOMIC DNA]</scope>
    <source>
        <strain evidence="3 4">KACC 16571</strain>
    </source>
</reference>
<dbReference type="RefSeq" id="WP_273631571.1">
    <property type="nucleotide sequence ID" value="NZ_CP117167.1"/>
</dbReference>
<protein>
    <submittedName>
        <fullName evidence="3">Uncharacterized protein</fullName>
    </submittedName>
</protein>
<keyword evidence="2" id="KW-0732">Signal</keyword>
<evidence type="ECO:0000313" key="3">
    <source>
        <dbReference type="EMBL" id="WCT13286.1"/>
    </source>
</evidence>
<feature type="signal peptide" evidence="2">
    <location>
        <begin position="1"/>
        <end position="20"/>
    </location>
</feature>
<keyword evidence="1" id="KW-0812">Transmembrane</keyword>
<gene>
    <name evidence="3" type="ORF">PQO05_04990</name>
</gene>
<keyword evidence="1" id="KW-1133">Transmembrane helix</keyword>
<feature type="transmembrane region" description="Helical" evidence="1">
    <location>
        <begin position="30"/>
        <end position="46"/>
    </location>
</feature>
<accession>A0ABY7TAC1</accession>
<name>A0ABY7TAC1_9SPHI</name>
<keyword evidence="1" id="KW-0472">Membrane</keyword>
<evidence type="ECO:0000256" key="1">
    <source>
        <dbReference type="SAM" id="Phobius"/>
    </source>
</evidence>
<dbReference type="Proteomes" id="UP001216139">
    <property type="component" value="Chromosome"/>
</dbReference>
<sequence>MRTFIYFIATCFISTGICFAASNSRHPEYGNAIAIGLWAWFLWGYDRRMRKAGEKRNRYRR</sequence>
<evidence type="ECO:0000256" key="2">
    <source>
        <dbReference type="SAM" id="SignalP"/>
    </source>
</evidence>
<dbReference type="EMBL" id="CP117167">
    <property type="protein sequence ID" value="WCT13286.1"/>
    <property type="molecule type" value="Genomic_DNA"/>
</dbReference>
<evidence type="ECO:0000313" key="4">
    <source>
        <dbReference type="Proteomes" id="UP001216139"/>
    </source>
</evidence>